<dbReference type="SMART" id="SM01360">
    <property type="entry name" value="A2M"/>
    <property type="match status" value="1"/>
</dbReference>
<evidence type="ECO:0000256" key="10">
    <source>
        <dbReference type="ARBA" id="ARBA00023157"/>
    </source>
</evidence>
<dbReference type="InterPro" id="IPR036595">
    <property type="entry name" value="A-macroglobulin_rcpt-bd_sf"/>
</dbReference>
<keyword evidence="9" id="KW-0472">Membrane</keyword>
<dbReference type="InterPro" id="IPR011626">
    <property type="entry name" value="Alpha-macroglobulin_TED"/>
</dbReference>
<dbReference type="FunFam" id="2.60.40.1940:FF:000003">
    <property type="entry name" value="CD109 isoform 1"/>
    <property type="match status" value="1"/>
</dbReference>
<comment type="subunit">
    <text evidence="14">Heterodimer; disulfide-linked. Interacts with TGFB1 and TGFBR1. Forms a heteromeric complex with TGFBR1, TGFBR2 and TGFBR3 in a ligand-independent manner.</text>
</comment>
<dbReference type="InterPro" id="IPR047565">
    <property type="entry name" value="Alpha-macroglob_thiol-ester_cl"/>
</dbReference>
<comment type="similarity">
    <text evidence="2">Belongs to the protease inhibitor I39 (alpha-2-macroglobulin) family.</text>
</comment>
<reference evidence="19" key="2">
    <citation type="submission" date="2025-09" db="UniProtKB">
        <authorList>
            <consortium name="Ensembl"/>
        </authorList>
    </citation>
    <scope>IDENTIFICATION</scope>
</reference>
<evidence type="ECO:0000256" key="8">
    <source>
        <dbReference type="ARBA" id="ARBA00022966"/>
    </source>
</evidence>
<dbReference type="SUPFAM" id="SSF49410">
    <property type="entry name" value="Alpha-macroglobulin receptor domain"/>
    <property type="match status" value="1"/>
</dbReference>
<comment type="function">
    <text evidence="13">Modulates negatively TGFB1 signaling in keratinocytes.</text>
</comment>
<dbReference type="Pfam" id="PF07703">
    <property type="entry name" value="A2M_BRD"/>
    <property type="match status" value="1"/>
</dbReference>
<dbReference type="InterPro" id="IPR008930">
    <property type="entry name" value="Terpenoid_cyclase/PrenylTrfase"/>
</dbReference>
<evidence type="ECO:0000259" key="16">
    <source>
        <dbReference type="SMART" id="SM01359"/>
    </source>
</evidence>
<dbReference type="PANTHER" id="PTHR11412">
    <property type="entry name" value="MACROGLOBULIN / COMPLEMENT"/>
    <property type="match status" value="1"/>
</dbReference>
<dbReference type="GO" id="GO:0005886">
    <property type="term" value="C:plasma membrane"/>
    <property type="evidence" value="ECO:0007669"/>
    <property type="project" value="UniProtKB-SubCell"/>
</dbReference>
<dbReference type="InterPro" id="IPR001599">
    <property type="entry name" value="Macroglobln_a2"/>
</dbReference>
<dbReference type="InterPro" id="IPR011625">
    <property type="entry name" value="A2M_N_BRD"/>
</dbReference>
<dbReference type="InterPro" id="IPR050473">
    <property type="entry name" value="A2M/Complement_sys"/>
</dbReference>
<protein>
    <recommendedName>
        <fullName evidence="15">CD109 antigen</fullName>
    </recommendedName>
</protein>
<evidence type="ECO:0000256" key="9">
    <source>
        <dbReference type="ARBA" id="ARBA00023136"/>
    </source>
</evidence>
<evidence type="ECO:0000256" key="11">
    <source>
        <dbReference type="ARBA" id="ARBA00023180"/>
    </source>
</evidence>
<accession>A0A8C0F281</accession>
<sequence>ESARRALQHALCGRFPWNIRPGANVTVGVTLLPDSPAQVTVRGEVIRDNETILNFAFYHKYLVLPLNSASGNYELLVEGHADGRRVFSNRTSLMYMSKSISVFIQTDKSMYKPGQDVMFRIVTVYPDLKPYKASLNIYIRDPRKKLIQQWLMEEGDLGVVSKKFQLSMNPPLGDWSIEVEVNVTLPKFDVIITTPLYYSLREEDVTGVVTAKYTYGKPVKGTVTVTCLSVSYWTNKRNITTTMEINGSVNVTCNKLMLQNLNADQSWHQGDSDYTEPIEIIAVVTESLTGISQNSSTIIFPKQSDYFIEFMDYSRVIKPSLNFIATLKVTRSDSNQLTAAERQNLVTITAQQSDLLFHHSSLSHLENEATEERNLTVHVLNYTVPENGIIDIEFPIQSDTKTLRVQAEFLSSRTDIGVYDVFSSPSQTYLQVKTKSQDIKVQSETKLPVREFHYLVLSKEQIMAFGTKAAKTFTLTAENSWAPLACILVFYVDDLGVVVNDALTIPIQPILDDKIKISWSKDKVKPSEKVSLKISTTEPGSVIGLAVVDKSTKLLGESSDITEDSVSKWEKIVTENTFYFVDGGMIPIEDGFGDDMPVSKNGPPDFSNLYVRTHFPETWLWMDTKTRYKIRNTTMEVIVPDTITSWVASAFVMSENSGLGVTTAPVELEAFQPFFIFLNLPYSIIRGEQFILEVNIFNYLKEEAEVTVILDMNDAFEIILTSNEINATEDQQSISVPSEDGRTVQFPIKPKQLGEIPIKVTAVSSAASDAIIQKVLVKAEGLEQTYSQTVLLDLTGNKPQAVSKTLDFTFPSDVVSGSERVQVTAVGDLLGPSINGLSSLIKMPYGCGEQNMINFAPNVYVLQYLTKTRQLREDIKSKAVSFMRKGYQRELLFQRDDGSFSAFGNEDPSGSTWLSAFVLRCFLQARPFIDIDQDVLMDTAKWIVRHQKLNGEFHEPGKVLHSDLQGGTNNPVTLTAYIMSSLLGFPDKQHAYVIKSATNFLEDKLEEGISDNYTLALVTYALSWAKSTKAKEALNILNQRAEHQGEFRFWITPASEISDSWQPRSIDIELAAYALLSHFHQDRFTEGIPIMKWLSQQRNHLGGFSSTQDTVVALQALSLFAALTTTSKTEMDVTVTAASLKTPETFSIDTQNRFLLQTKEIAPAQPMTITVAAEGTGFAVFQLNVIYNTKHTDQRLRSVRKQEAFDLNVDVKDDKDDKNHLTLNVCTSSGMVLMEVGLLSGFSVSPDFIPLDNTVKKMERDNGKVNLYLDSLNETQVCVDIPAVRDFKVANIQDASVTIVDYYEPSKCQSFQMDLSDSEVLKKVYFHGNRANFSENNIKLKFTFFNEFCSLFRH</sequence>
<dbReference type="Proteomes" id="UP000694567">
    <property type="component" value="Unplaced"/>
</dbReference>
<proteinExistence type="inferred from homology"/>
<dbReference type="Pfam" id="PF01835">
    <property type="entry name" value="MG2"/>
    <property type="match status" value="1"/>
</dbReference>
<evidence type="ECO:0000256" key="4">
    <source>
        <dbReference type="ARBA" id="ARBA00022622"/>
    </source>
</evidence>
<dbReference type="InterPro" id="IPR013783">
    <property type="entry name" value="Ig-like_fold"/>
</dbReference>
<comment type="subcellular location">
    <subcellularLocation>
        <location evidence="1">Cell membrane</location>
        <topology evidence="1">Lipid-anchor</topology>
        <topology evidence="1">GPI-anchor</topology>
    </subcellularLocation>
</comment>
<dbReference type="InterPro" id="IPR009048">
    <property type="entry name" value="A-macroglobulin_rcpt-bd"/>
</dbReference>
<dbReference type="FunFam" id="1.50.10.20:FF:000001">
    <property type="entry name" value="CD109 isoform 1"/>
    <property type="match status" value="1"/>
</dbReference>
<evidence type="ECO:0000256" key="5">
    <source>
        <dbReference type="ARBA" id="ARBA00022690"/>
    </source>
</evidence>
<evidence type="ECO:0000313" key="19">
    <source>
        <dbReference type="Ensembl" id="ENSBOBP00000009743.1"/>
    </source>
</evidence>
<evidence type="ECO:0000256" key="1">
    <source>
        <dbReference type="ARBA" id="ARBA00004609"/>
    </source>
</evidence>
<evidence type="ECO:0000256" key="12">
    <source>
        <dbReference type="ARBA" id="ARBA00023288"/>
    </source>
</evidence>
<dbReference type="InterPro" id="IPR041555">
    <property type="entry name" value="MG3"/>
</dbReference>
<dbReference type="SMART" id="SM01361">
    <property type="entry name" value="A2M_recep"/>
    <property type="match status" value="1"/>
</dbReference>
<dbReference type="SMART" id="SM01359">
    <property type="entry name" value="A2M_N_2"/>
    <property type="match status" value="1"/>
</dbReference>
<keyword evidence="3" id="KW-1003">Cell membrane</keyword>
<keyword evidence="7" id="KW-0722">Serine protease inhibitor</keyword>
<dbReference type="GO" id="GO:0098552">
    <property type="term" value="C:side of membrane"/>
    <property type="evidence" value="ECO:0007669"/>
    <property type="project" value="UniProtKB-KW"/>
</dbReference>
<dbReference type="Pfam" id="PF07677">
    <property type="entry name" value="A2M_recep"/>
    <property type="match status" value="1"/>
</dbReference>
<dbReference type="Gene3D" id="2.60.40.10">
    <property type="entry name" value="Immunoglobulins"/>
    <property type="match status" value="2"/>
</dbReference>
<dbReference type="Gene3D" id="2.60.40.1940">
    <property type="match status" value="1"/>
</dbReference>
<evidence type="ECO:0000256" key="6">
    <source>
        <dbReference type="ARBA" id="ARBA00022729"/>
    </source>
</evidence>
<evidence type="ECO:0000313" key="20">
    <source>
        <dbReference type="Proteomes" id="UP000694567"/>
    </source>
</evidence>
<dbReference type="PANTHER" id="PTHR11412:SF136">
    <property type="entry name" value="CD109 ANTIGEN"/>
    <property type="match status" value="1"/>
</dbReference>
<dbReference type="PROSITE" id="PS00477">
    <property type="entry name" value="ALPHA_2_MACROGLOBULIN"/>
    <property type="match status" value="1"/>
</dbReference>
<keyword evidence="20" id="KW-1185">Reference proteome</keyword>
<dbReference type="Gene3D" id="2.60.120.1540">
    <property type="match status" value="1"/>
</dbReference>
<keyword evidence="10" id="KW-1015">Disulfide bond</keyword>
<dbReference type="GO" id="GO:0005615">
    <property type="term" value="C:extracellular space"/>
    <property type="evidence" value="ECO:0007669"/>
    <property type="project" value="InterPro"/>
</dbReference>
<evidence type="ECO:0000259" key="18">
    <source>
        <dbReference type="SMART" id="SM01361"/>
    </source>
</evidence>
<dbReference type="Gene3D" id="2.60.40.690">
    <property type="entry name" value="Alpha-macroglobulin, receptor-binding domain"/>
    <property type="match status" value="1"/>
</dbReference>
<feature type="domain" description="Alpha-macroglobulin receptor-binding" evidence="18">
    <location>
        <begin position="1229"/>
        <end position="1311"/>
    </location>
</feature>
<dbReference type="SUPFAM" id="SSF81296">
    <property type="entry name" value="E set domains"/>
    <property type="match status" value="1"/>
</dbReference>
<dbReference type="Ensembl" id="ENSBOBT00000009989.1">
    <property type="protein sequence ID" value="ENSBOBP00000009743.1"/>
    <property type="gene ID" value="ENSBOBG00000005233.1"/>
</dbReference>
<evidence type="ECO:0000256" key="15">
    <source>
        <dbReference type="ARBA" id="ARBA00069665"/>
    </source>
</evidence>
<dbReference type="FunFam" id="2.60.40.10:FF:000155">
    <property type="entry name" value="complement C3 isoform X1"/>
    <property type="match status" value="1"/>
</dbReference>
<keyword evidence="6" id="KW-0732">Signal</keyword>
<dbReference type="CDD" id="cd02897">
    <property type="entry name" value="A2M_2"/>
    <property type="match status" value="1"/>
</dbReference>
<organism evidence="19 20">
    <name type="scientific">Bubo bubo</name>
    <name type="common">Eurasian eagle-owl</name>
    <name type="synonym">Strix bubo</name>
    <dbReference type="NCBI Taxonomy" id="30461"/>
    <lineage>
        <taxon>Eukaryota</taxon>
        <taxon>Metazoa</taxon>
        <taxon>Chordata</taxon>
        <taxon>Craniata</taxon>
        <taxon>Vertebrata</taxon>
        <taxon>Euteleostomi</taxon>
        <taxon>Archelosauria</taxon>
        <taxon>Archosauria</taxon>
        <taxon>Dinosauria</taxon>
        <taxon>Saurischia</taxon>
        <taxon>Theropoda</taxon>
        <taxon>Coelurosauria</taxon>
        <taxon>Aves</taxon>
        <taxon>Neognathae</taxon>
        <taxon>Neoaves</taxon>
        <taxon>Telluraves</taxon>
        <taxon>Strigiformes</taxon>
        <taxon>Strigidae</taxon>
        <taxon>Bubo</taxon>
    </lineage>
</organism>
<dbReference type="Pfam" id="PF07678">
    <property type="entry name" value="TED_complement"/>
    <property type="match status" value="1"/>
</dbReference>
<evidence type="ECO:0000256" key="2">
    <source>
        <dbReference type="ARBA" id="ARBA00010952"/>
    </source>
</evidence>
<evidence type="ECO:0000256" key="13">
    <source>
        <dbReference type="ARBA" id="ARBA00056820"/>
    </source>
</evidence>
<dbReference type="InterPro" id="IPR002890">
    <property type="entry name" value="MG2"/>
</dbReference>
<dbReference type="InterPro" id="IPR019742">
    <property type="entry name" value="MacrogloblnA2_CS"/>
</dbReference>
<keyword evidence="11" id="KW-0325">Glycoprotein</keyword>
<dbReference type="SMART" id="SM01419">
    <property type="entry name" value="Thiol-ester_cl"/>
    <property type="match status" value="1"/>
</dbReference>
<dbReference type="InterPro" id="IPR014756">
    <property type="entry name" value="Ig_E-set"/>
</dbReference>
<reference evidence="19" key="1">
    <citation type="submission" date="2025-08" db="UniProtKB">
        <authorList>
            <consortium name="Ensembl"/>
        </authorList>
    </citation>
    <scope>IDENTIFICATION</scope>
</reference>
<dbReference type="FunFam" id="2.60.40.1930:FF:000001">
    <property type="entry name" value="CD109 isoform 3"/>
    <property type="match status" value="1"/>
</dbReference>
<dbReference type="InterPro" id="IPR041813">
    <property type="entry name" value="A2M_TED"/>
</dbReference>
<evidence type="ECO:0000259" key="17">
    <source>
        <dbReference type="SMART" id="SM01360"/>
    </source>
</evidence>
<dbReference type="Pfam" id="PF00207">
    <property type="entry name" value="A2M"/>
    <property type="match status" value="1"/>
</dbReference>
<dbReference type="Gene3D" id="1.50.10.20">
    <property type="match status" value="1"/>
</dbReference>
<feature type="domain" description="Alpha-2-macroglobulin bait region" evidence="16">
    <location>
        <begin position="430"/>
        <end position="555"/>
    </location>
</feature>
<dbReference type="Gene3D" id="2.60.40.1930">
    <property type="match status" value="2"/>
</dbReference>
<keyword evidence="5" id="KW-0646">Protease inhibitor</keyword>
<evidence type="ECO:0000256" key="3">
    <source>
        <dbReference type="ARBA" id="ARBA00022475"/>
    </source>
</evidence>
<dbReference type="GO" id="GO:0004867">
    <property type="term" value="F:serine-type endopeptidase inhibitor activity"/>
    <property type="evidence" value="ECO:0007669"/>
    <property type="project" value="UniProtKB-KW"/>
</dbReference>
<dbReference type="Pfam" id="PF17791">
    <property type="entry name" value="MG3"/>
    <property type="match status" value="1"/>
</dbReference>
<keyword evidence="8" id="KW-0882">Thioester bond</keyword>
<keyword evidence="12" id="KW-0449">Lipoprotein</keyword>
<evidence type="ECO:0000256" key="14">
    <source>
        <dbReference type="ARBA" id="ARBA00063008"/>
    </source>
</evidence>
<dbReference type="Gene3D" id="2.20.130.20">
    <property type="match status" value="2"/>
</dbReference>
<name>A0A8C0F281_BUBBB</name>
<keyword evidence="4" id="KW-0336">GPI-anchor</keyword>
<evidence type="ECO:0000256" key="7">
    <source>
        <dbReference type="ARBA" id="ARBA00022900"/>
    </source>
</evidence>
<dbReference type="SUPFAM" id="SSF48239">
    <property type="entry name" value="Terpenoid cyclases/Protein prenyltransferases"/>
    <property type="match status" value="1"/>
</dbReference>
<feature type="domain" description="Alpha-2-macroglobulin" evidence="17">
    <location>
        <begin position="618"/>
        <end position="710"/>
    </location>
</feature>